<gene>
    <name evidence="1" type="ORF">DUI87_12299</name>
</gene>
<proteinExistence type="predicted"/>
<accession>A0A3M0KBP3</accession>
<evidence type="ECO:0000313" key="1">
    <source>
        <dbReference type="EMBL" id="RMC10588.1"/>
    </source>
</evidence>
<protein>
    <submittedName>
        <fullName evidence="1">Uncharacterized protein</fullName>
    </submittedName>
</protein>
<organism evidence="1 2">
    <name type="scientific">Hirundo rustica rustica</name>
    <dbReference type="NCBI Taxonomy" id="333673"/>
    <lineage>
        <taxon>Eukaryota</taxon>
        <taxon>Metazoa</taxon>
        <taxon>Chordata</taxon>
        <taxon>Craniata</taxon>
        <taxon>Vertebrata</taxon>
        <taxon>Euteleostomi</taxon>
        <taxon>Archelosauria</taxon>
        <taxon>Archosauria</taxon>
        <taxon>Dinosauria</taxon>
        <taxon>Saurischia</taxon>
        <taxon>Theropoda</taxon>
        <taxon>Coelurosauria</taxon>
        <taxon>Aves</taxon>
        <taxon>Neognathae</taxon>
        <taxon>Neoaves</taxon>
        <taxon>Telluraves</taxon>
        <taxon>Australaves</taxon>
        <taxon>Passeriformes</taxon>
        <taxon>Sylvioidea</taxon>
        <taxon>Hirundinidae</taxon>
        <taxon>Hirundo</taxon>
    </lineage>
</organism>
<evidence type="ECO:0000313" key="2">
    <source>
        <dbReference type="Proteomes" id="UP000269221"/>
    </source>
</evidence>
<dbReference type="AlphaFoldDB" id="A0A3M0KBP3"/>
<name>A0A3M0KBP3_HIRRU</name>
<sequence>MLLHGVHRGRRAGVQVVLSMVVVMEVRRREVRKVVVMVVVVTCCCRRRTAIAVHVVKVKEDKIQLIHMDV</sequence>
<comment type="caution">
    <text evidence="1">The sequence shown here is derived from an EMBL/GenBank/DDBJ whole genome shotgun (WGS) entry which is preliminary data.</text>
</comment>
<dbReference type="EMBL" id="QRBI01000111">
    <property type="protein sequence ID" value="RMC10588.1"/>
    <property type="molecule type" value="Genomic_DNA"/>
</dbReference>
<keyword evidence="2" id="KW-1185">Reference proteome</keyword>
<reference evidence="1 2" key="1">
    <citation type="submission" date="2018-07" db="EMBL/GenBank/DDBJ databases">
        <title>A high quality draft genome assembly of the barn swallow (H. rustica rustica).</title>
        <authorList>
            <person name="Formenti G."/>
            <person name="Chiara M."/>
            <person name="Poveda L."/>
            <person name="Francoijs K.-J."/>
            <person name="Bonisoli-Alquati A."/>
            <person name="Canova L."/>
            <person name="Gianfranceschi L."/>
            <person name="Horner D.S."/>
            <person name="Saino N."/>
        </authorList>
    </citation>
    <scope>NUCLEOTIDE SEQUENCE [LARGE SCALE GENOMIC DNA]</scope>
    <source>
        <strain evidence="1">Chelidonia</strain>
        <tissue evidence="1">Blood</tissue>
    </source>
</reference>
<dbReference type="Proteomes" id="UP000269221">
    <property type="component" value="Unassembled WGS sequence"/>
</dbReference>